<reference evidence="7 8" key="1">
    <citation type="submission" date="2015-07" db="EMBL/GenBank/DDBJ databases">
        <authorList>
            <person name="Noorani M."/>
        </authorList>
    </citation>
    <scope>NUCLEOTIDE SEQUENCE [LARGE SCALE GENOMIC DNA]</scope>
    <source>
        <strain evidence="7 8">CECT 7802</strain>
    </source>
</reference>
<dbReference type="PANTHER" id="PTHR30435">
    <property type="entry name" value="FLAGELLAR PROTEIN"/>
    <property type="match status" value="1"/>
</dbReference>
<gene>
    <name evidence="7" type="primary">flgE</name>
    <name evidence="7" type="ORF">JDO7802_01713</name>
</gene>
<comment type="function">
    <text evidence="4">A flexible structure which links the flagellar filament to the drive apparatus in the basal body.</text>
</comment>
<dbReference type="Pfam" id="PF00460">
    <property type="entry name" value="Flg_bb_rod"/>
    <property type="match status" value="1"/>
</dbReference>
<protein>
    <recommendedName>
        <fullName evidence="4">Flagellar hook protein FlgE</fullName>
    </recommendedName>
</protein>
<dbReference type="OrthoDB" id="8372879at2"/>
<dbReference type="RefSeq" id="WP_055084474.1">
    <property type="nucleotide sequence ID" value="NZ_CXSU01000011.1"/>
</dbReference>
<evidence type="ECO:0000256" key="2">
    <source>
        <dbReference type="ARBA" id="ARBA00009677"/>
    </source>
</evidence>
<dbReference type="InterPro" id="IPR037058">
    <property type="entry name" value="Falgellar_hook_FlgE_sf"/>
</dbReference>
<dbReference type="GO" id="GO:0009424">
    <property type="term" value="C:bacterial-type flagellum hook"/>
    <property type="evidence" value="ECO:0007669"/>
    <property type="project" value="TreeGrafter"/>
</dbReference>
<evidence type="ECO:0000259" key="6">
    <source>
        <dbReference type="Pfam" id="PF06429"/>
    </source>
</evidence>
<dbReference type="Pfam" id="PF06429">
    <property type="entry name" value="Flg_bbr_C"/>
    <property type="match status" value="1"/>
</dbReference>
<dbReference type="GO" id="GO:0071978">
    <property type="term" value="P:bacterial-type flagellum-dependent swarming motility"/>
    <property type="evidence" value="ECO:0007669"/>
    <property type="project" value="TreeGrafter"/>
</dbReference>
<name>A0A0M6YKB0_9RHOB</name>
<evidence type="ECO:0000313" key="7">
    <source>
        <dbReference type="EMBL" id="CTQ49697.1"/>
    </source>
</evidence>
<evidence type="ECO:0000256" key="4">
    <source>
        <dbReference type="RuleBase" id="RU362116"/>
    </source>
</evidence>
<dbReference type="GO" id="GO:0009425">
    <property type="term" value="C:bacterial-type flagellum basal body"/>
    <property type="evidence" value="ECO:0007669"/>
    <property type="project" value="UniProtKB-SubCell"/>
</dbReference>
<dbReference type="Proteomes" id="UP000049222">
    <property type="component" value="Unassembled WGS sequence"/>
</dbReference>
<dbReference type="NCBIfam" id="TIGR03506">
    <property type="entry name" value="FlgEFG_subfam"/>
    <property type="match status" value="1"/>
</dbReference>
<dbReference type="GO" id="GO:0005829">
    <property type="term" value="C:cytosol"/>
    <property type="evidence" value="ECO:0007669"/>
    <property type="project" value="TreeGrafter"/>
</dbReference>
<evidence type="ECO:0000256" key="1">
    <source>
        <dbReference type="ARBA" id="ARBA00004117"/>
    </source>
</evidence>
<feature type="domain" description="Flagellar basal-body/hook protein C-terminal" evidence="6">
    <location>
        <begin position="394"/>
        <end position="434"/>
    </location>
</feature>
<feature type="domain" description="Flagellar basal body rod protein N-terminal" evidence="5">
    <location>
        <begin position="7"/>
        <end position="37"/>
    </location>
</feature>
<evidence type="ECO:0000256" key="3">
    <source>
        <dbReference type="ARBA" id="ARBA00023143"/>
    </source>
</evidence>
<accession>A0A0M6YKB0</accession>
<keyword evidence="7" id="KW-0282">Flagellum</keyword>
<dbReference type="InterPro" id="IPR037925">
    <property type="entry name" value="FlgE/F/G-like"/>
</dbReference>
<dbReference type="EMBL" id="CXSU01000011">
    <property type="protein sequence ID" value="CTQ49697.1"/>
    <property type="molecule type" value="Genomic_DNA"/>
</dbReference>
<dbReference type="PROSITE" id="PS00588">
    <property type="entry name" value="FLAGELLA_BB_ROD"/>
    <property type="match status" value="1"/>
</dbReference>
<keyword evidence="8" id="KW-1185">Reference proteome</keyword>
<keyword evidence="3 4" id="KW-0975">Bacterial flagellum</keyword>
<dbReference type="InterPro" id="IPR019776">
    <property type="entry name" value="Flagellar_basal_body_rod_CS"/>
</dbReference>
<dbReference type="InterPro" id="IPR010930">
    <property type="entry name" value="Flg_bb/hook_C_dom"/>
</dbReference>
<dbReference type="AlphaFoldDB" id="A0A0M6YKB0"/>
<evidence type="ECO:0000313" key="8">
    <source>
        <dbReference type="Proteomes" id="UP000049222"/>
    </source>
</evidence>
<dbReference type="InterPro" id="IPR001444">
    <property type="entry name" value="Flag_bb_rod_N"/>
</dbReference>
<evidence type="ECO:0000259" key="5">
    <source>
        <dbReference type="Pfam" id="PF00460"/>
    </source>
</evidence>
<proteinExistence type="inferred from homology"/>
<dbReference type="Gene3D" id="2.60.98.20">
    <property type="entry name" value="Flagellar hook protein FlgE"/>
    <property type="match status" value="1"/>
</dbReference>
<dbReference type="STRING" id="420998.JDO7802_01713"/>
<keyword evidence="7" id="KW-0966">Cell projection</keyword>
<dbReference type="PANTHER" id="PTHR30435:SF1">
    <property type="entry name" value="FLAGELLAR HOOK PROTEIN FLGE"/>
    <property type="match status" value="1"/>
</dbReference>
<dbReference type="InterPro" id="IPR020013">
    <property type="entry name" value="Flagellar_FlgE/F/G"/>
</dbReference>
<dbReference type="SUPFAM" id="SSF117143">
    <property type="entry name" value="Flagellar hook protein flgE"/>
    <property type="match status" value="1"/>
</dbReference>
<organism evidence="7 8">
    <name type="scientific">Jannaschia donghaensis</name>
    <dbReference type="NCBI Taxonomy" id="420998"/>
    <lineage>
        <taxon>Bacteria</taxon>
        <taxon>Pseudomonadati</taxon>
        <taxon>Pseudomonadota</taxon>
        <taxon>Alphaproteobacteria</taxon>
        <taxon>Rhodobacterales</taxon>
        <taxon>Roseobacteraceae</taxon>
        <taxon>Jannaschia</taxon>
    </lineage>
</organism>
<comment type="subcellular location">
    <subcellularLocation>
        <location evidence="1 4">Bacterial flagellum basal body</location>
    </subcellularLocation>
</comment>
<keyword evidence="7" id="KW-0969">Cilium</keyword>
<sequence length="436" mass="45616">MTISSSLNAGVTGLNVNASRLATISDNIANSATFGYKRSVADFHSLVLDQSRGAYSAGGVRVTTSRAVEQRGTLITTNNPTDLSVTGRGMLPVTPITSAIAGNGDYPLRMTSTGSFRADANGILRSASGQALLGWPANQDGNIPGFPRDTVGGLQPVRVDANQFEGDATTRISLGVNLPATDTAADASGDPRVMALEYFGNMGQAQNLDINFTPTLPVAPDTAATNEWTVTINDEAQAGALVGEFTITFDDTRDFGGTIASVVPGSIGSYDPATGLIDVTVQSGPLEVDIGRPFEARGLSQLSDTFAPLSVTKNGSPVGNLASIEVDALGMLTAIYDSGFTKTLYQIPIVDVPNANGLKPLANQTYQVSSDSGAFYLWNAGDGPVGDVIGFSREESATDVASELTQLIQTQRAYNSNAKVIQTVDEMLQETTNIKR</sequence>
<comment type="similarity">
    <text evidence="2 4">Belongs to the flagella basal body rod proteins family.</text>
</comment>